<dbReference type="GO" id="GO:0009052">
    <property type="term" value="P:pentose-phosphate shunt, non-oxidative branch"/>
    <property type="evidence" value="ECO:0007669"/>
    <property type="project" value="UniProtKB-UniRule"/>
</dbReference>
<evidence type="ECO:0000256" key="2">
    <source>
        <dbReference type="ARBA" id="ARBA00023235"/>
    </source>
</evidence>
<dbReference type="Gene3D" id="3.40.50.1360">
    <property type="match status" value="1"/>
</dbReference>
<dbReference type="InterPro" id="IPR050262">
    <property type="entry name" value="Ribose-5P_isomerase"/>
</dbReference>
<organism evidence="4 5">
    <name type="scientific">Agathobaculum faecis</name>
    <dbReference type="NCBI Taxonomy" id="2763013"/>
    <lineage>
        <taxon>Bacteria</taxon>
        <taxon>Bacillati</taxon>
        <taxon>Bacillota</taxon>
        <taxon>Clostridia</taxon>
        <taxon>Eubacteriales</taxon>
        <taxon>Butyricicoccaceae</taxon>
        <taxon>Agathobaculum</taxon>
    </lineage>
</organism>
<dbReference type="NCBIfam" id="NF001924">
    <property type="entry name" value="PRK00702.1"/>
    <property type="match status" value="1"/>
</dbReference>
<comment type="function">
    <text evidence="3">Catalyzes the reversible conversion of ribose-5-phosphate to ribulose 5-phosphate.</text>
</comment>
<dbReference type="InterPro" id="IPR037171">
    <property type="entry name" value="NagB/RpiA_transferase-like"/>
</dbReference>
<feature type="binding site" evidence="3">
    <location>
        <position position="120"/>
    </location>
    <ligand>
        <name>substrate</name>
    </ligand>
</feature>
<sequence length="225" mass="24527">MDMKKMAGDKAAEYVKDGMVVGLGTGSTAYHMVNAIGERVKNGLKIQAIPTSKATEAQARELGIPLLTIDEVDHVDLDIDGVDEIDPQFNAIKGGGGALYREKVVATLAKEVIWIMDESKLVDHIGAFHLPVEIAQYGSKQAMARMEEYGWKPVLRVRDGKTFVTDNGNYIADLHLGAGFDIEDVREKLGTIVGVLEHGLFLNMCKRMIVGTSSEGVRVIENPSK</sequence>
<dbReference type="EC" id="5.3.1.6" evidence="3"/>
<evidence type="ECO:0000313" key="5">
    <source>
        <dbReference type="Proteomes" id="UP000606499"/>
    </source>
</evidence>
<reference evidence="4" key="1">
    <citation type="submission" date="2020-08" db="EMBL/GenBank/DDBJ databases">
        <title>Genome public.</title>
        <authorList>
            <person name="Liu C."/>
            <person name="Sun Q."/>
        </authorList>
    </citation>
    <scope>NUCLEOTIDE SEQUENCE</scope>
    <source>
        <strain evidence="4">NSJ-28</strain>
    </source>
</reference>
<dbReference type="Proteomes" id="UP000606499">
    <property type="component" value="Unassembled WGS sequence"/>
</dbReference>
<dbReference type="RefSeq" id="WP_054327421.1">
    <property type="nucleotide sequence ID" value="NZ_JACOPL010000002.1"/>
</dbReference>
<dbReference type="NCBIfam" id="TIGR00021">
    <property type="entry name" value="rpiA"/>
    <property type="match status" value="1"/>
</dbReference>
<comment type="pathway">
    <text evidence="3">Carbohydrate degradation; pentose phosphate pathway; D-ribose 5-phosphate from D-ribulose 5-phosphate (non-oxidative stage): step 1/1.</text>
</comment>
<accession>A0A923LU89</accession>
<evidence type="ECO:0000313" key="4">
    <source>
        <dbReference type="EMBL" id="MBC5724457.1"/>
    </source>
</evidence>
<protein>
    <recommendedName>
        <fullName evidence="3">Ribose-5-phosphate isomerase A</fullName>
        <ecNumber evidence="3">5.3.1.6</ecNumber>
    </recommendedName>
    <alternativeName>
        <fullName evidence="3">Phosphoriboisomerase A</fullName>
        <shortName evidence="3">PRI</shortName>
    </alternativeName>
</protein>
<dbReference type="GO" id="GO:0004751">
    <property type="term" value="F:ribose-5-phosphate isomerase activity"/>
    <property type="evidence" value="ECO:0007669"/>
    <property type="project" value="UniProtKB-UniRule"/>
</dbReference>
<dbReference type="Gene3D" id="3.30.70.260">
    <property type="match status" value="1"/>
</dbReference>
<dbReference type="AlphaFoldDB" id="A0A923LU89"/>
<dbReference type="InterPro" id="IPR004788">
    <property type="entry name" value="Ribose5P_isomerase_type_A"/>
</dbReference>
<evidence type="ECO:0000256" key="3">
    <source>
        <dbReference type="HAMAP-Rule" id="MF_00170"/>
    </source>
</evidence>
<dbReference type="InterPro" id="IPR020672">
    <property type="entry name" value="Ribose5P_isomerase_typA_subgr"/>
</dbReference>
<dbReference type="FunFam" id="3.40.50.1360:FF:000001">
    <property type="entry name" value="Ribose-5-phosphate isomerase A"/>
    <property type="match status" value="1"/>
</dbReference>
<dbReference type="EMBL" id="JACOPL010000002">
    <property type="protein sequence ID" value="MBC5724457.1"/>
    <property type="molecule type" value="Genomic_DNA"/>
</dbReference>
<dbReference type="SUPFAM" id="SSF75445">
    <property type="entry name" value="D-ribose-5-phosphate isomerase (RpiA), lid domain"/>
    <property type="match status" value="1"/>
</dbReference>
<keyword evidence="2 3" id="KW-0413">Isomerase</keyword>
<comment type="subunit">
    <text evidence="3">Homodimer.</text>
</comment>
<feature type="binding site" evidence="3">
    <location>
        <begin position="25"/>
        <end position="28"/>
    </location>
    <ligand>
        <name>substrate</name>
    </ligand>
</feature>
<keyword evidence="5" id="KW-1185">Reference proteome</keyword>
<dbReference type="SUPFAM" id="SSF100950">
    <property type="entry name" value="NagB/RpiA/CoA transferase-like"/>
    <property type="match status" value="1"/>
</dbReference>
<proteinExistence type="inferred from homology"/>
<feature type="binding site" evidence="3">
    <location>
        <begin position="93"/>
        <end position="96"/>
    </location>
    <ligand>
        <name>substrate</name>
    </ligand>
</feature>
<gene>
    <name evidence="3 4" type="primary">rpiA</name>
    <name evidence="4" type="ORF">H8S45_03095</name>
</gene>
<dbReference type="PANTHER" id="PTHR43748">
    <property type="entry name" value="RIBOSE-5-PHOSPHATE ISOMERASE 3, CHLOROPLASTIC-RELATED"/>
    <property type="match status" value="1"/>
</dbReference>
<feature type="binding site" evidence="3">
    <location>
        <begin position="80"/>
        <end position="83"/>
    </location>
    <ligand>
        <name>substrate</name>
    </ligand>
</feature>
<dbReference type="HAMAP" id="MF_00170">
    <property type="entry name" value="Rib_5P_isom_A"/>
    <property type="match status" value="1"/>
</dbReference>
<dbReference type="PANTHER" id="PTHR43748:SF3">
    <property type="entry name" value="RIBOSE-5-PHOSPHATE ISOMERASE 3, CHLOROPLASTIC-RELATED"/>
    <property type="match status" value="1"/>
</dbReference>
<dbReference type="CDD" id="cd01398">
    <property type="entry name" value="RPI_A"/>
    <property type="match status" value="1"/>
</dbReference>
<evidence type="ECO:0000256" key="1">
    <source>
        <dbReference type="ARBA" id="ARBA00001713"/>
    </source>
</evidence>
<name>A0A923LU89_9FIRM</name>
<comment type="caution">
    <text evidence="4">The sequence shown here is derived from an EMBL/GenBank/DDBJ whole genome shotgun (WGS) entry which is preliminary data.</text>
</comment>
<feature type="active site" description="Proton acceptor" evidence="3">
    <location>
        <position position="102"/>
    </location>
</feature>
<comment type="catalytic activity">
    <reaction evidence="1 3">
        <text>aldehydo-D-ribose 5-phosphate = D-ribulose 5-phosphate</text>
        <dbReference type="Rhea" id="RHEA:14657"/>
        <dbReference type="ChEBI" id="CHEBI:58121"/>
        <dbReference type="ChEBI" id="CHEBI:58273"/>
        <dbReference type="EC" id="5.3.1.6"/>
    </reaction>
</comment>
<dbReference type="Pfam" id="PF06026">
    <property type="entry name" value="Rib_5-P_isom_A"/>
    <property type="match status" value="1"/>
</dbReference>
<comment type="similarity">
    <text evidence="3">Belongs to the ribose 5-phosphate isomerase family.</text>
</comment>